<dbReference type="InterPro" id="IPR036249">
    <property type="entry name" value="Thioredoxin-like_sf"/>
</dbReference>
<protein>
    <submittedName>
        <fullName evidence="7">NADP oxidoreductase</fullName>
    </submittedName>
</protein>
<keyword evidence="4" id="KW-0408">Iron</keyword>
<dbReference type="InterPro" id="IPR011538">
    <property type="entry name" value="Nuo51_FMN-bd"/>
</dbReference>
<dbReference type="SUPFAM" id="SSF142984">
    <property type="entry name" value="Nqo1 middle domain-like"/>
    <property type="match status" value="1"/>
</dbReference>
<organism evidence="7 8">
    <name type="scientific">Levilinea saccharolytica</name>
    <dbReference type="NCBI Taxonomy" id="229921"/>
    <lineage>
        <taxon>Bacteria</taxon>
        <taxon>Bacillati</taxon>
        <taxon>Chloroflexota</taxon>
        <taxon>Anaerolineae</taxon>
        <taxon>Anaerolineales</taxon>
        <taxon>Anaerolineaceae</taxon>
        <taxon>Levilinea</taxon>
    </lineage>
</organism>
<accession>A0A0N8GRM3</accession>
<name>A0A0N8GRM3_9CHLR</name>
<dbReference type="RefSeq" id="WP_062418199.1">
    <property type="nucleotide sequence ID" value="NZ_DF967974.1"/>
</dbReference>
<dbReference type="GO" id="GO:0046872">
    <property type="term" value="F:metal ion binding"/>
    <property type="evidence" value="ECO:0007669"/>
    <property type="project" value="UniProtKB-KW"/>
</dbReference>
<dbReference type="InterPro" id="IPR037225">
    <property type="entry name" value="Nuo51_FMN-bd_sf"/>
</dbReference>
<comment type="similarity">
    <text evidence="1">Belongs to the complex I 51 kDa subunit family.</text>
</comment>
<evidence type="ECO:0000313" key="8">
    <source>
        <dbReference type="Proteomes" id="UP000050501"/>
    </source>
</evidence>
<keyword evidence="3" id="KW-0479">Metal-binding</keyword>
<evidence type="ECO:0000256" key="5">
    <source>
        <dbReference type="ARBA" id="ARBA00023014"/>
    </source>
</evidence>
<dbReference type="SMART" id="SM00928">
    <property type="entry name" value="NADH_4Fe-4S"/>
    <property type="match status" value="1"/>
</dbReference>
<evidence type="ECO:0000256" key="2">
    <source>
        <dbReference type="ARBA" id="ARBA00022485"/>
    </source>
</evidence>
<dbReference type="PANTHER" id="PTHR43578:SF3">
    <property type="entry name" value="NADH-QUINONE OXIDOREDUCTASE SUBUNIT F"/>
    <property type="match status" value="1"/>
</dbReference>
<dbReference type="InterPro" id="IPR001949">
    <property type="entry name" value="NADH-UbQ_OxRdtase_51kDa_CS"/>
</dbReference>
<sequence length="544" mass="58540">MKPYRSMVLVSSDTKSLESGAQDVFRNLQEQTRALGIADEISLSMVGDVGRHDAVPLVIVYPEAVIYGPVKPGDVQRIVEEHLYKGRVVPELQASSRELSGRIAWLSARKGTLPAENRIVLERAGIIDPTNIEDYLLHNGYEALGKVLSEMTPAQVIDEVKASGLRGRGGAGFPTGMKWGFVAKAEGAKKYVVCNADESEPGTFKDRVVLEGDPHSIIEAMLIAAYAVGASEGYIYVRGEYVLAQERLRTAIHQAEEMGFLGDNIFGSGFSFHLHVHSGAGAYICGEETALIESIEGKRGEPRSRPPYPTTNGLWGMPTLVNNVETLANIPPILRKGAAWYKAIGTPSSPGTKVYTIMGHVNVTGLIEVPMGITLREVIAIYAKGMKPGRTFKLAQTGGSSGSIIPASLQDTPMDFDSFAKAGVALGSGALLICDEDTCVVDLAKVLVNFFRVESCGKCTPCRIGNQRAYTLLTNIANGVGKLEDLEELRTLNDSLTQLSNCGLGQTAGTPLRDVLNHFRAEVEAHIRLKVCPSGVCPMSGHKN</sequence>
<evidence type="ECO:0000256" key="3">
    <source>
        <dbReference type="ARBA" id="ARBA00022723"/>
    </source>
</evidence>
<comment type="caution">
    <text evidence="7">The sequence shown here is derived from an EMBL/GenBank/DDBJ whole genome shotgun (WGS) entry which is preliminary data.</text>
</comment>
<dbReference type="SUPFAM" id="SSF142019">
    <property type="entry name" value="Nqo1 FMN-binding domain-like"/>
    <property type="match status" value="1"/>
</dbReference>
<evidence type="ECO:0000256" key="1">
    <source>
        <dbReference type="ARBA" id="ARBA00007523"/>
    </source>
</evidence>
<dbReference type="Proteomes" id="UP000050501">
    <property type="component" value="Unassembled WGS sequence"/>
</dbReference>
<dbReference type="FunFam" id="3.40.50.11540:FF:000001">
    <property type="entry name" value="NADH dehydrogenase [ubiquinone] flavoprotein 1, mitochondrial"/>
    <property type="match status" value="1"/>
</dbReference>
<dbReference type="PROSITE" id="PS00645">
    <property type="entry name" value="COMPLEX1_51K_2"/>
    <property type="match status" value="1"/>
</dbReference>
<dbReference type="GO" id="GO:0051539">
    <property type="term" value="F:4 iron, 4 sulfur cluster binding"/>
    <property type="evidence" value="ECO:0007669"/>
    <property type="project" value="UniProtKB-KW"/>
</dbReference>
<dbReference type="STRING" id="229921.ADN01_05475"/>
<dbReference type="GO" id="GO:0008137">
    <property type="term" value="F:NADH dehydrogenase (ubiquinone) activity"/>
    <property type="evidence" value="ECO:0007669"/>
    <property type="project" value="InterPro"/>
</dbReference>
<dbReference type="InterPro" id="IPR019575">
    <property type="entry name" value="Nuop51_4Fe4S-bd"/>
</dbReference>
<dbReference type="GO" id="GO:0010181">
    <property type="term" value="F:FMN binding"/>
    <property type="evidence" value="ECO:0007669"/>
    <property type="project" value="InterPro"/>
</dbReference>
<reference evidence="7 8" key="1">
    <citation type="submission" date="2015-07" db="EMBL/GenBank/DDBJ databases">
        <title>Genome sequence of Levilinea saccharolytica DSM 16555.</title>
        <authorList>
            <person name="Hemp J."/>
            <person name="Ward L.M."/>
            <person name="Pace L.A."/>
            <person name="Fischer W.W."/>
        </authorList>
    </citation>
    <scope>NUCLEOTIDE SEQUENCE [LARGE SCALE GENOMIC DNA]</scope>
    <source>
        <strain evidence="7 8">KIBI-1</strain>
    </source>
</reference>
<dbReference type="SUPFAM" id="SSF140490">
    <property type="entry name" value="Nqo1C-terminal domain-like"/>
    <property type="match status" value="1"/>
</dbReference>
<evidence type="ECO:0000259" key="6">
    <source>
        <dbReference type="SMART" id="SM00928"/>
    </source>
</evidence>
<dbReference type="Pfam" id="PF10589">
    <property type="entry name" value="NADH_4Fe-4S"/>
    <property type="match status" value="1"/>
</dbReference>
<feature type="domain" description="NADH-ubiquinone oxidoreductase 51kDa subunit iron-sulphur binding" evidence="6">
    <location>
        <begin position="441"/>
        <end position="486"/>
    </location>
</feature>
<evidence type="ECO:0000313" key="7">
    <source>
        <dbReference type="EMBL" id="KPL86898.1"/>
    </source>
</evidence>
<gene>
    <name evidence="7" type="ORF">ADN01_05475</name>
</gene>
<keyword evidence="2" id="KW-0004">4Fe-4S</keyword>
<dbReference type="NCBIfam" id="NF010120">
    <property type="entry name" value="PRK13596.1"/>
    <property type="match status" value="1"/>
</dbReference>
<dbReference type="AlphaFoldDB" id="A0A0N8GRM3"/>
<proteinExistence type="inferred from homology"/>
<dbReference type="EMBL" id="LGCM01000021">
    <property type="protein sequence ID" value="KPL86898.1"/>
    <property type="molecule type" value="Genomic_DNA"/>
</dbReference>
<dbReference type="Gene3D" id="3.10.20.600">
    <property type="match status" value="1"/>
</dbReference>
<dbReference type="OrthoDB" id="9761899at2"/>
<dbReference type="PROSITE" id="PS00644">
    <property type="entry name" value="COMPLEX1_51K_1"/>
    <property type="match status" value="1"/>
</dbReference>
<keyword evidence="8" id="KW-1185">Reference proteome</keyword>
<dbReference type="InterPro" id="IPR037207">
    <property type="entry name" value="Nuop51_4Fe4S-bd_sf"/>
</dbReference>
<dbReference type="SUPFAM" id="SSF52833">
    <property type="entry name" value="Thioredoxin-like"/>
    <property type="match status" value="1"/>
</dbReference>
<dbReference type="Gene3D" id="3.40.50.11540">
    <property type="entry name" value="NADH-ubiquinone oxidoreductase 51kDa subunit"/>
    <property type="match status" value="1"/>
</dbReference>
<dbReference type="CDD" id="cd02980">
    <property type="entry name" value="TRX_Fd_family"/>
    <property type="match status" value="1"/>
</dbReference>
<dbReference type="PANTHER" id="PTHR43578">
    <property type="entry name" value="NADH-QUINONE OXIDOREDUCTASE SUBUNIT F"/>
    <property type="match status" value="1"/>
</dbReference>
<dbReference type="Gene3D" id="6.10.250.1450">
    <property type="match status" value="1"/>
</dbReference>
<keyword evidence="5" id="KW-0411">Iron-sulfur</keyword>
<dbReference type="PATRIC" id="fig|229921.5.peg.1879"/>
<dbReference type="Gene3D" id="1.20.1440.230">
    <property type="entry name" value="NADH-ubiquinone oxidoreductase 51kDa subunit, iron-sulphur binding domain"/>
    <property type="match status" value="1"/>
</dbReference>
<dbReference type="Gene3D" id="3.40.30.10">
    <property type="entry name" value="Glutaredoxin"/>
    <property type="match status" value="1"/>
</dbReference>
<dbReference type="Pfam" id="PF01512">
    <property type="entry name" value="Complex1_51K"/>
    <property type="match status" value="1"/>
</dbReference>
<evidence type="ECO:0000256" key="4">
    <source>
        <dbReference type="ARBA" id="ARBA00023004"/>
    </source>
</evidence>